<evidence type="ECO:0000256" key="1">
    <source>
        <dbReference type="SAM" id="MobiDB-lite"/>
    </source>
</evidence>
<protein>
    <submittedName>
        <fullName evidence="3">Uncharacterized protein LOC107786686</fullName>
    </submittedName>
    <submittedName>
        <fullName evidence="3">Uncharacterized protein isoform X2</fullName>
    </submittedName>
</protein>
<organism evidence="2 3">
    <name type="scientific">Nicotiana tabacum</name>
    <name type="common">Common tobacco</name>
    <dbReference type="NCBI Taxonomy" id="4097"/>
    <lineage>
        <taxon>Eukaryota</taxon>
        <taxon>Viridiplantae</taxon>
        <taxon>Streptophyta</taxon>
        <taxon>Embryophyta</taxon>
        <taxon>Tracheophyta</taxon>
        <taxon>Spermatophyta</taxon>
        <taxon>Magnoliopsida</taxon>
        <taxon>eudicotyledons</taxon>
        <taxon>Gunneridae</taxon>
        <taxon>Pentapetalae</taxon>
        <taxon>asterids</taxon>
        <taxon>lamiids</taxon>
        <taxon>Solanales</taxon>
        <taxon>Solanaceae</taxon>
        <taxon>Nicotianoideae</taxon>
        <taxon>Nicotianeae</taxon>
        <taxon>Nicotiana</taxon>
    </lineage>
</organism>
<reference evidence="3" key="2">
    <citation type="submission" date="2025-08" db="UniProtKB">
        <authorList>
            <consortium name="RefSeq"/>
        </authorList>
    </citation>
    <scope>IDENTIFICATION</scope>
    <source>
        <tissue evidence="3">Leaf</tissue>
    </source>
</reference>
<gene>
    <name evidence="3" type="primary">LOC107786686</name>
</gene>
<accession>A0A1S3ZH96</accession>
<keyword evidence="2" id="KW-1185">Reference proteome</keyword>
<dbReference type="AlphaFoldDB" id="A0A1S3ZH96"/>
<feature type="compositionally biased region" description="Basic and acidic residues" evidence="1">
    <location>
        <begin position="66"/>
        <end position="80"/>
    </location>
</feature>
<evidence type="ECO:0000313" key="2">
    <source>
        <dbReference type="Proteomes" id="UP000790787"/>
    </source>
</evidence>
<proteinExistence type="predicted"/>
<sequence>MSTGASDPEGKRKKRAATRTRKPKKNTKSRAPDLGYLYQLRYEPEEDDIFVAHGSPPTGDQITTEKGGHEADPLHAREPEGEMEVVTSQEDASVPKEATGVIDIVEMPSYNESMLEEAQAGKQKSSEGVQGSDDPLKSFFDGMDMSTLEDYFGLGHLEIPKPSGAGGPSSSPKLVKQFPAPSVDHGHKRMIVLAVPEDAWVLYAPVGVASYLQYLVTEKDQAKMNEVGTSSLFNEAQQELNRVSVLHHESFLQYRLEISKLEFELKEQVLKKDIYRLLNEQHDEALKTSRFSRPSWKKLRRRPRP</sequence>
<dbReference type="RefSeq" id="XP_016463691.1">
    <property type="nucleotide sequence ID" value="XM_016608205.2"/>
</dbReference>
<feature type="compositionally biased region" description="Basic residues" evidence="1">
    <location>
        <begin position="11"/>
        <end position="28"/>
    </location>
</feature>
<feature type="region of interest" description="Disordered" evidence="1">
    <location>
        <begin position="1"/>
        <end position="36"/>
    </location>
</feature>
<feature type="region of interest" description="Disordered" evidence="1">
    <location>
        <begin position="49"/>
        <end position="98"/>
    </location>
</feature>
<dbReference type="GeneID" id="107786686"/>
<dbReference type="Proteomes" id="UP000790787">
    <property type="component" value="Chromosome 4"/>
</dbReference>
<dbReference type="OrthoDB" id="1329044at2759"/>
<dbReference type="RefSeq" id="XP_016463691.1">
    <property type="nucleotide sequence ID" value="XM_016608205.1"/>
</dbReference>
<reference evidence="2" key="1">
    <citation type="journal article" date="2014" name="Nat. Commun.">
        <title>The tobacco genome sequence and its comparison with those of tomato and potato.</title>
        <authorList>
            <person name="Sierro N."/>
            <person name="Battey J.N."/>
            <person name="Ouadi S."/>
            <person name="Bakaher N."/>
            <person name="Bovet L."/>
            <person name="Willig A."/>
            <person name="Goepfert S."/>
            <person name="Peitsch M.C."/>
            <person name="Ivanov N.V."/>
        </authorList>
    </citation>
    <scope>NUCLEOTIDE SEQUENCE [LARGE SCALE GENOMIC DNA]</scope>
</reference>
<name>A0A1S3ZH96_TOBAC</name>
<evidence type="ECO:0000313" key="3">
    <source>
        <dbReference type="RefSeq" id="XP_016463691.1"/>
    </source>
</evidence>